<feature type="region of interest" description="Disordered" evidence="3">
    <location>
        <begin position="1"/>
        <end position="116"/>
    </location>
</feature>
<evidence type="ECO:0000313" key="4">
    <source>
        <dbReference type="EMBL" id="GAA4727222.1"/>
    </source>
</evidence>
<gene>
    <name evidence="4" type="ORF">GCM10023216_17670</name>
</gene>
<proteinExistence type="inferred from homology"/>
<evidence type="ECO:0000256" key="1">
    <source>
        <dbReference type="ARBA" id="ARBA00009108"/>
    </source>
</evidence>
<dbReference type="PANTHER" id="PTHR37313">
    <property type="entry name" value="UPF0749 PROTEIN RV1825"/>
    <property type="match status" value="1"/>
</dbReference>
<evidence type="ECO:0000256" key="2">
    <source>
        <dbReference type="SAM" id="Coils"/>
    </source>
</evidence>
<feature type="region of interest" description="Disordered" evidence="3">
    <location>
        <begin position="318"/>
        <end position="348"/>
    </location>
</feature>
<keyword evidence="2" id="KW-0175">Coiled coil</keyword>
<dbReference type="Pfam" id="PF05949">
    <property type="entry name" value="DUF881"/>
    <property type="match status" value="1"/>
</dbReference>
<accession>A0ABP8YIP9</accession>
<dbReference type="InterPro" id="IPR010273">
    <property type="entry name" value="DUF881"/>
</dbReference>
<comment type="similarity">
    <text evidence="1">Belongs to the UPF0749 family.</text>
</comment>
<evidence type="ECO:0000256" key="3">
    <source>
        <dbReference type="SAM" id="MobiDB-lite"/>
    </source>
</evidence>
<organism evidence="4 5">
    <name type="scientific">Isoptericola chiayiensis</name>
    <dbReference type="NCBI Taxonomy" id="579446"/>
    <lineage>
        <taxon>Bacteria</taxon>
        <taxon>Bacillati</taxon>
        <taxon>Actinomycetota</taxon>
        <taxon>Actinomycetes</taxon>
        <taxon>Micrococcales</taxon>
        <taxon>Promicromonosporaceae</taxon>
        <taxon>Isoptericola</taxon>
    </lineage>
</organism>
<protein>
    <recommendedName>
        <fullName evidence="6">DUF881 domain-containing protein</fullName>
    </recommendedName>
</protein>
<dbReference type="EMBL" id="BAABID010000008">
    <property type="protein sequence ID" value="GAA4727222.1"/>
    <property type="molecule type" value="Genomic_DNA"/>
</dbReference>
<name>A0ABP8YIP9_9MICO</name>
<feature type="coiled-coil region" evidence="2">
    <location>
        <begin position="159"/>
        <end position="193"/>
    </location>
</feature>
<keyword evidence="5" id="KW-1185">Reference proteome</keyword>
<evidence type="ECO:0000313" key="5">
    <source>
        <dbReference type="Proteomes" id="UP001500956"/>
    </source>
</evidence>
<reference evidence="5" key="1">
    <citation type="journal article" date="2019" name="Int. J. Syst. Evol. Microbiol.">
        <title>The Global Catalogue of Microorganisms (GCM) 10K type strain sequencing project: providing services to taxonomists for standard genome sequencing and annotation.</title>
        <authorList>
            <consortium name="The Broad Institute Genomics Platform"/>
            <consortium name="The Broad Institute Genome Sequencing Center for Infectious Disease"/>
            <person name="Wu L."/>
            <person name="Ma J."/>
        </authorList>
    </citation>
    <scope>NUCLEOTIDE SEQUENCE [LARGE SCALE GENOMIC DNA]</scope>
    <source>
        <strain evidence="5">JCM 18063</strain>
    </source>
</reference>
<evidence type="ECO:0008006" key="6">
    <source>
        <dbReference type="Google" id="ProtNLM"/>
    </source>
</evidence>
<dbReference type="Proteomes" id="UP001500956">
    <property type="component" value="Unassembled WGS sequence"/>
</dbReference>
<dbReference type="PANTHER" id="PTHR37313:SF2">
    <property type="entry name" value="UPF0749 PROTEIN YLXX"/>
    <property type="match status" value="1"/>
</dbReference>
<sequence length="348" mass="36332">MGPEPEDGEQRRPSDELAGSAGGQDSPVDPLDLSVPVTELSDPATGASPGTDAGEDTGQDGGSTPEPVDVAGSTTVDESESEAMPGAEASDAPPADVADEREPEAPAPPATGWSALRRTMRPRLNRSQLLAALLCAALGFALVVQVQQSAQDPLTSARQDDLVRLLDEVTQRAEQLEDEVAELSRTRDELQSGSGQAQAAVDLAEERASAEGILSGRLPAVGPGLEITIRDPDGLLDAAKLFNVLEELRNAGAEVVELNDVRLVTSTWFLDSEQGVTVDGQALDSPYRWTVIGDPDTLNPALEIPGGALATVRTAGAQATTTDHEQVEVTAVREPAEPQYATPQPPEG</sequence>
<dbReference type="Gene3D" id="3.30.70.1880">
    <property type="entry name" value="Protein of unknown function DUF881"/>
    <property type="match status" value="1"/>
</dbReference>
<comment type="caution">
    <text evidence="4">The sequence shown here is derived from an EMBL/GenBank/DDBJ whole genome shotgun (WGS) entry which is preliminary data.</text>
</comment>